<dbReference type="AlphaFoldDB" id="E9HWK6"/>
<dbReference type="Proteomes" id="UP000000305">
    <property type="component" value="Unassembled WGS sequence"/>
</dbReference>
<dbReference type="InParanoid" id="E9HWK6"/>
<gene>
    <name evidence="1" type="ORF">DAPPUDRAFT_334865</name>
</gene>
<dbReference type="EMBL" id="GL732936">
    <property type="protein sequence ID" value="EFX63876.1"/>
    <property type="molecule type" value="Genomic_DNA"/>
</dbReference>
<proteinExistence type="predicted"/>
<dbReference type="HOGENOM" id="CLU_2485596_0_0_1"/>
<reference evidence="1 2" key="1">
    <citation type="journal article" date="2011" name="Science">
        <title>The ecoresponsive genome of Daphnia pulex.</title>
        <authorList>
            <person name="Colbourne J.K."/>
            <person name="Pfrender M.E."/>
            <person name="Gilbert D."/>
            <person name="Thomas W.K."/>
            <person name="Tucker A."/>
            <person name="Oakley T.H."/>
            <person name="Tokishita S."/>
            <person name="Aerts A."/>
            <person name="Arnold G.J."/>
            <person name="Basu M.K."/>
            <person name="Bauer D.J."/>
            <person name="Caceres C.E."/>
            <person name="Carmel L."/>
            <person name="Casola C."/>
            <person name="Choi J.H."/>
            <person name="Detter J.C."/>
            <person name="Dong Q."/>
            <person name="Dusheyko S."/>
            <person name="Eads B.D."/>
            <person name="Frohlich T."/>
            <person name="Geiler-Samerotte K.A."/>
            <person name="Gerlach D."/>
            <person name="Hatcher P."/>
            <person name="Jogdeo S."/>
            <person name="Krijgsveld J."/>
            <person name="Kriventseva E.V."/>
            <person name="Kultz D."/>
            <person name="Laforsch C."/>
            <person name="Lindquist E."/>
            <person name="Lopez J."/>
            <person name="Manak J.R."/>
            <person name="Muller J."/>
            <person name="Pangilinan J."/>
            <person name="Patwardhan R.P."/>
            <person name="Pitluck S."/>
            <person name="Pritham E.J."/>
            <person name="Rechtsteiner A."/>
            <person name="Rho M."/>
            <person name="Rogozin I.B."/>
            <person name="Sakarya O."/>
            <person name="Salamov A."/>
            <person name="Schaack S."/>
            <person name="Shapiro H."/>
            <person name="Shiga Y."/>
            <person name="Skalitzky C."/>
            <person name="Smith Z."/>
            <person name="Souvorov A."/>
            <person name="Sung W."/>
            <person name="Tang Z."/>
            <person name="Tsuchiya D."/>
            <person name="Tu H."/>
            <person name="Vos H."/>
            <person name="Wang M."/>
            <person name="Wolf Y.I."/>
            <person name="Yamagata H."/>
            <person name="Yamada T."/>
            <person name="Ye Y."/>
            <person name="Shaw J.R."/>
            <person name="Andrews J."/>
            <person name="Crease T.J."/>
            <person name="Tang H."/>
            <person name="Lucas S.M."/>
            <person name="Robertson H.M."/>
            <person name="Bork P."/>
            <person name="Koonin E.V."/>
            <person name="Zdobnov E.M."/>
            <person name="Grigoriev I.V."/>
            <person name="Lynch M."/>
            <person name="Boore J.L."/>
        </authorList>
    </citation>
    <scope>NUCLEOTIDE SEQUENCE [LARGE SCALE GENOMIC DNA]</scope>
</reference>
<protein>
    <submittedName>
        <fullName evidence="1">Uncharacterized protein</fullName>
    </submittedName>
</protein>
<organism evidence="1 2">
    <name type="scientific">Daphnia pulex</name>
    <name type="common">Water flea</name>
    <dbReference type="NCBI Taxonomy" id="6669"/>
    <lineage>
        <taxon>Eukaryota</taxon>
        <taxon>Metazoa</taxon>
        <taxon>Ecdysozoa</taxon>
        <taxon>Arthropoda</taxon>
        <taxon>Crustacea</taxon>
        <taxon>Branchiopoda</taxon>
        <taxon>Diplostraca</taxon>
        <taxon>Cladocera</taxon>
        <taxon>Anomopoda</taxon>
        <taxon>Daphniidae</taxon>
        <taxon>Daphnia</taxon>
    </lineage>
</organism>
<sequence length="87" mass="9860">MVIKASKLKAFNYSNTRHSEDNMKSWTSLHKKSHSALNIITGCLKTLLGIHRTELSVDVVVSNRLESVKYAVGFVMVYKDNEKGLYD</sequence>
<name>E9HWK6_DAPPU</name>
<evidence type="ECO:0000313" key="2">
    <source>
        <dbReference type="Proteomes" id="UP000000305"/>
    </source>
</evidence>
<dbReference type="KEGG" id="dpx:DAPPUDRAFT_334865"/>
<evidence type="ECO:0000313" key="1">
    <source>
        <dbReference type="EMBL" id="EFX63876.1"/>
    </source>
</evidence>
<keyword evidence="2" id="KW-1185">Reference proteome</keyword>
<accession>E9HWK6</accession>